<comment type="caution">
    <text evidence="3">The sequence shown here is derived from an EMBL/GenBank/DDBJ whole genome shotgun (WGS) entry which is preliminary data.</text>
</comment>
<proteinExistence type="predicted"/>
<evidence type="ECO:0000259" key="2">
    <source>
        <dbReference type="Pfam" id="PF14257"/>
    </source>
</evidence>
<organism evidence="3 4">
    <name type="scientific">Candidatus Avichristensenella intestinipullorum</name>
    <dbReference type="NCBI Taxonomy" id="2840693"/>
    <lineage>
        <taxon>Bacteria</taxon>
        <taxon>Bacillati</taxon>
        <taxon>Bacillota</taxon>
        <taxon>Clostridia</taxon>
        <taxon>Candidatus Avichristensenella</taxon>
    </lineage>
</organism>
<accession>A0A9D0YXT8</accession>
<keyword evidence="1" id="KW-0175">Coiled coil</keyword>
<protein>
    <submittedName>
        <fullName evidence="3">DUF4349 domain-containing protein</fullName>
    </submittedName>
</protein>
<evidence type="ECO:0000313" key="3">
    <source>
        <dbReference type="EMBL" id="HIQ62835.1"/>
    </source>
</evidence>
<feature type="coiled-coil region" evidence="1">
    <location>
        <begin position="255"/>
        <end position="282"/>
    </location>
</feature>
<name>A0A9D0YXT8_9FIRM</name>
<dbReference type="EMBL" id="DVFI01000068">
    <property type="protein sequence ID" value="HIQ62835.1"/>
    <property type="molecule type" value="Genomic_DNA"/>
</dbReference>
<evidence type="ECO:0000256" key="1">
    <source>
        <dbReference type="SAM" id="Coils"/>
    </source>
</evidence>
<feature type="domain" description="DUF4349" evidence="2">
    <location>
        <begin position="159"/>
        <end position="310"/>
    </location>
</feature>
<dbReference type="Pfam" id="PF14257">
    <property type="entry name" value="DUF4349"/>
    <property type="match status" value="1"/>
</dbReference>
<reference evidence="3" key="2">
    <citation type="journal article" date="2021" name="PeerJ">
        <title>Extensive microbial diversity within the chicken gut microbiome revealed by metagenomics and culture.</title>
        <authorList>
            <person name="Gilroy R."/>
            <person name="Ravi A."/>
            <person name="Getino M."/>
            <person name="Pursley I."/>
            <person name="Horton D.L."/>
            <person name="Alikhan N.F."/>
            <person name="Baker D."/>
            <person name="Gharbi K."/>
            <person name="Hall N."/>
            <person name="Watson M."/>
            <person name="Adriaenssens E.M."/>
            <person name="Foster-Nyarko E."/>
            <person name="Jarju S."/>
            <person name="Secka A."/>
            <person name="Antonio M."/>
            <person name="Oren A."/>
            <person name="Chaudhuri R.R."/>
            <person name="La Ragione R."/>
            <person name="Hildebrand F."/>
            <person name="Pallen M.J."/>
        </authorList>
    </citation>
    <scope>NUCLEOTIDE SEQUENCE</scope>
    <source>
        <strain evidence="3">ChiHile30-977</strain>
    </source>
</reference>
<dbReference type="Proteomes" id="UP000886819">
    <property type="component" value="Unassembled WGS sequence"/>
</dbReference>
<dbReference type="InterPro" id="IPR025645">
    <property type="entry name" value="DUF4349"/>
</dbReference>
<sequence length="310" mass="33431">MTCHEFEALLSSLPDAQAEAQLRTHAEQCPHCAAILAEHTALLQALSSLDDEVEMPEAFSRGWREAIRAGENAPRKAKPAWIPWTAAAAAAVFLFGGTALMRMAQPAAQSVSEAGQTGYTVSESMTRSYGLPDTLAAEPESRSAAGAASDGSTLNSAVVLRTASISLDSSRYEEDVAQILSLLEQAGGWAEYQSTTGEAIADNPEAGRYARMTLRVPVAALDDFVEQISAIGVLTAREESAEDISDSYYDVQGRLEMYQAQRDRLEELLAQAQSMTDVIEIESRLSEVQYSIESLQGSLNSWDSRAQNAT</sequence>
<reference evidence="3" key="1">
    <citation type="submission" date="2020-10" db="EMBL/GenBank/DDBJ databases">
        <authorList>
            <person name="Gilroy R."/>
        </authorList>
    </citation>
    <scope>NUCLEOTIDE SEQUENCE</scope>
    <source>
        <strain evidence="3">ChiHile30-977</strain>
    </source>
</reference>
<gene>
    <name evidence="3" type="ORF">IAA66_04505</name>
</gene>
<evidence type="ECO:0000313" key="4">
    <source>
        <dbReference type="Proteomes" id="UP000886819"/>
    </source>
</evidence>
<feature type="non-terminal residue" evidence="3">
    <location>
        <position position="310"/>
    </location>
</feature>
<dbReference type="AlphaFoldDB" id="A0A9D0YXT8"/>